<evidence type="ECO:0000256" key="1">
    <source>
        <dbReference type="SAM" id="MobiDB-lite"/>
    </source>
</evidence>
<dbReference type="RefSeq" id="WP_037548579.1">
    <property type="nucleotide sequence ID" value="NZ_JNUP01000066.1"/>
</dbReference>
<dbReference type="PROSITE" id="PS51257">
    <property type="entry name" value="PROKAR_LIPOPROTEIN"/>
    <property type="match status" value="1"/>
</dbReference>
<dbReference type="EMBL" id="JNUP01000066">
    <property type="protein sequence ID" value="KGE71384.1"/>
    <property type="molecule type" value="Genomic_DNA"/>
</dbReference>
<proteinExistence type="predicted"/>
<protein>
    <recommendedName>
        <fullName evidence="4">DUF1566 domain-containing protein</fullName>
    </recommendedName>
</protein>
<sequence>MRGSRNLKHSLGVLIVGTGLALLLGCATPSGEAPASEQGATAEQAPKQEQPGEPRVGVPGPGGGIIFYDDQVGFDFNGDGTIGENEKNLLQFSYLQGKRFLEAAPRGWNLPESRNDPVVHWGGDSYNISAIEDVEINLVAPEAEHISATLGNGARNTRLILESLAEETQETDTAAHLCANFRGGGFDDWFLPSVGEVVVLHGMRNTVDGLIMEAYNTSSESLFNNLRWVVTMHEDGFGVDTRRKYHTARVRPIRAF</sequence>
<reference evidence="2 3" key="1">
    <citation type="submission" date="2014-05" db="EMBL/GenBank/DDBJ databases">
        <title>De novo Genome Sequence of Spirocheata sp.</title>
        <authorList>
            <person name="Shivani Y."/>
            <person name="Subhash Y."/>
            <person name="Tushar L."/>
            <person name="Sasikala C."/>
            <person name="Ramana C.V."/>
        </authorList>
    </citation>
    <scope>NUCLEOTIDE SEQUENCE [LARGE SCALE GENOMIC DNA]</scope>
    <source>
        <strain evidence="2 3">JC230</strain>
    </source>
</reference>
<evidence type="ECO:0000313" key="3">
    <source>
        <dbReference type="Proteomes" id="UP000029692"/>
    </source>
</evidence>
<evidence type="ECO:0008006" key="4">
    <source>
        <dbReference type="Google" id="ProtNLM"/>
    </source>
</evidence>
<dbReference type="STRING" id="1480694.DC28_11300"/>
<keyword evidence="3" id="KW-1185">Reference proteome</keyword>
<gene>
    <name evidence="2" type="ORF">DC28_11300</name>
</gene>
<name>A0A098QUM1_9SPIO</name>
<feature type="region of interest" description="Disordered" evidence="1">
    <location>
        <begin position="31"/>
        <end position="61"/>
    </location>
</feature>
<comment type="caution">
    <text evidence="2">The sequence shown here is derived from an EMBL/GenBank/DDBJ whole genome shotgun (WGS) entry which is preliminary data.</text>
</comment>
<organism evidence="2 3">
    <name type="scientific">Spirochaeta lutea</name>
    <dbReference type="NCBI Taxonomy" id="1480694"/>
    <lineage>
        <taxon>Bacteria</taxon>
        <taxon>Pseudomonadati</taxon>
        <taxon>Spirochaetota</taxon>
        <taxon>Spirochaetia</taxon>
        <taxon>Spirochaetales</taxon>
        <taxon>Spirochaetaceae</taxon>
        <taxon>Spirochaeta</taxon>
    </lineage>
</organism>
<evidence type="ECO:0000313" key="2">
    <source>
        <dbReference type="EMBL" id="KGE71384.1"/>
    </source>
</evidence>
<dbReference type="AlphaFoldDB" id="A0A098QUM1"/>
<dbReference type="OrthoDB" id="371260at2"/>
<dbReference type="Proteomes" id="UP000029692">
    <property type="component" value="Unassembled WGS sequence"/>
</dbReference>
<accession>A0A098QUM1</accession>